<dbReference type="PANTHER" id="PTHR33070">
    <property type="entry name" value="OS06G0725500 PROTEIN"/>
    <property type="match status" value="1"/>
</dbReference>
<dbReference type="EMBL" id="CAADRP010001641">
    <property type="protein sequence ID" value="VFU46462.1"/>
    <property type="molecule type" value="Genomic_DNA"/>
</dbReference>
<dbReference type="Pfam" id="PF03087">
    <property type="entry name" value="BPS1"/>
    <property type="match status" value="1"/>
</dbReference>
<keyword evidence="1" id="KW-0175">Coiled coil</keyword>
<evidence type="ECO:0000313" key="2">
    <source>
        <dbReference type="EMBL" id="VFU46462.1"/>
    </source>
</evidence>
<gene>
    <name evidence="2" type="ORF">SVIM_LOCUS294523</name>
</gene>
<feature type="coiled-coil region" evidence="1">
    <location>
        <begin position="283"/>
        <end position="310"/>
    </location>
</feature>
<organism evidence="2">
    <name type="scientific">Salix viminalis</name>
    <name type="common">Common osier</name>
    <name type="synonym">Basket willow</name>
    <dbReference type="NCBI Taxonomy" id="40686"/>
    <lineage>
        <taxon>Eukaryota</taxon>
        <taxon>Viridiplantae</taxon>
        <taxon>Streptophyta</taxon>
        <taxon>Embryophyta</taxon>
        <taxon>Tracheophyta</taxon>
        <taxon>Spermatophyta</taxon>
        <taxon>Magnoliopsida</taxon>
        <taxon>eudicotyledons</taxon>
        <taxon>Gunneridae</taxon>
        <taxon>Pentapetalae</taxon>
        <taxon>rosids</taxon>
        <taxon>fabids</taxon>
        <taxon>Malpighiales</taxon>
        <taxon>Salicaceae</taxon>
        <taxon>Saliceae</taxon>
        <taxon>Salix</taxon>
    </lineage>
</organism>
<sequence>MKLEALEMSIYDLENCLELSMAAFSSKSTPPYNVRSVSFPARSHPSLAKLEQKLNKISSWQVPTPLKAGTVLGRLSSLGEIYKSIEDLLNLPMTQQALLQHQNEKLVDDMLDGLMRYLDICGKTRDAALLMNESIRELQSALRRSKAGGELSIQSNVNAYFCARKKMKKEVAKSLASLKKADNIFEGSLLLNPSDHFLSATVRVLSEASLITVSIFTSLLLFLSVPMMKPRPSKWYLVSKLVHKGVLTCEGQQENLNELESVDAALANLVVPISGKDFEAREIHSAQQRLEILHASIEEVENQLDSLFRHFIHARVSLLNILSQ</sequence>
<evidence type="ECO:0000256" key="1">
    <source>
        <dbReference type="SAM" id="Coils"/>
    </source>
</evidence>
<dbReference type="InterPro" id="IPR004320">
    <property type="entry name" value="BPS1_pln"/>
</dbReference>
<name>A0A6N2M9R6_SALVM</name>
<dbReference type="PANTHER" id="PTHR33070:SF116">
    <property type="entry name" value="DUF241 DOMAIN PROTEIN"/>
    <property type="match status" value="1"/>
</dbReference>
<reference evidence="2" key="1">
    <citation type="submission" date="2019-03" db="EMBL/GenBank/DDBJ databases">
        <authorList>
            <person name="Mank J."/>
            <person name="Almeida P."/>
        </authorList>
    </citation>
    <scope>NUCLEOTIDE SEQUENCE</scope>
    <source>
        <strain evidence="2">78183</strain>
    </source>
</reference>
<protein>
    <submittedName>
        <fullName evidence="2">Uncharacterized protein</fullName>
    </submittedName>
</protein>
<dbReference type="GO" id="GO:0048367">
    <property type="term" value="P:shoot system development"/>
    <property type="evidence" value="ECO:0007669"/>
    <property type="project" value="InterPro"/>
</dbReference>
<proteinExistence type="predicted"/>
<accession>A0A6N2M9R6</accession>
<dbReference type="AlphaFoldDB" id="A0A6N2M9R6"/>
<dbReference type="GO" id="GO:0048364">
    <property type="term" value="P:root development"/>
    <property type="evidence" value="ECO:0007669"/>
    <property type="project" value="InterPro"/>
</dbReference>